<sequence length="213" mass="23524">MKSIKKTLRGVGALALSALLFPQLGSAAVQNNLPEDKDIMIHIQDKAMEVTSSAIVDGKFADKFGKRGTQFSPNGMPSYSIPFEIKNAPENTKSFAVVFEDKDAAEVAGFVWTHWLIADLERTSVKENESISAKDFVQGANSWASKINNLSIKEASGYGGMAPPNKPHRYELYVYALDTKLNLKPGFRYNDLHFAMQGHILDQAYLVGTYDSK</sequence>
<evidence type="ECO:0000313" key="3">
    <source>
        <dbReference type="Proteomes" id="UP000295657"/>
    </source>
</evidence>
<dbReference type="PANTHER" id="PTHR30289:SF1">
    <property type="entry name" value="PEBP (PHOSPHATIDYLETHANOLAMINE-BINDING PROTEIN) FAMILY PROTEIN"/>
    <property type="match status" value="1"/>
</dbReference>
<dbReference type="CDD" id="cd00865">
    <property type="entry name" value="PEBP_bact_arch"/>
    <property type="match status" value="1"/>
</dbReference>
<keyword evidence="1" id="KW-0732">Signal</keyword>
<accession>A0A4R6VAT0</accession>
<organism evidence="2 3">
    <name type="scientific">Mesocricetibacter intestinalis</name>
    <dbReference type="NCBI Taxonomy" id="1521930"/>
    <lineage>
        <taxon>Bacteria</taxon>
        <taxon>Pseudomonadati</taxon>
        <taxon>Pseudomonadota</taxon>
        <taxon>Gammaproteobacteria</taxon>
        <taxon>Pasteurellales</taxon>
        <taxon>Pasteurellaceae</taxon>
        <taxon>Mesocricetibacter</taxon>
    </lineage>
</organism>
<keyword evidence="3" id="KW-1185">Reference proteome</keyword>
<dbReference type="SUPFAM" id="SSF49777">
    <property type="entry name" value="PEBP-like"/>
    <property type="match status" value="1"/>
</dbReference>
<dbReference type="Gene3D" id="3.90.280.10">
    <property type="entry name" value="PEBP-like"/>
    <property type="match status" value="1"/>
</dbReference>
<name>A0A4R6VAT0_9PAST</name>
<reference evidence="2 3" key="1">
    <citation type="submission" date="2019-03" db="EMBL/GenBank/DDBJ databases">
        <title>Genomic Encyclopedia of Type Strains, Phase IV (KMG-IV): sequencing the most valuable type-strain genomes for metagenomic binning, comparative biology and taxonomic classification.</title>
        <authorList>
            <person name="Goeker M."/>
        </authorList>
    </citation>
    <scope>NUCLEOTIDE SEQUENCE [LARGE SCALE GENOMIC DNA]</scope>
    <source>
        <strain evidence="2 3">DSM 28403</strain>
    </source>
</reference>
<dbReference type="PANTHER" id="PTHR30289">
    <property type="entry name" value="UNCHARACTERIZED PROTEIN YBCL-RELATED"/>
    <property type="match status" value="1"/>
</dbReference>
<dbReference type="AlphaFoldDB" id="A0A4R6VAT0"/>
<dbReference type="InterPro" id="IPR036610">
    <property type="entry name" value="PEBP-like_sf"/>
</dbReference>
<feature type="chain" id="PRO_5020524849" description="PBP family phospholipid-binding protein" evidence="1">
    <location>
        <begin position="28"/>
        <end position="213"/>
    </location>
</feature>
<feature type="signal peptide" evidence="1">
    <location>
        <begin position="1"/>
        <end position="27"/>
    </location>
</feature>
<dbReference type="Proteomes" id="UP000295657">
    <property type="component" value="Unassembled WGS sequence"/>
</dbReference>
<dbReference type="InterPro" id="IPR008914">
    <property type="entry name" value="PEBP"/>
</dbReference>
<dbReference type="Pfam" id="PF01161">
    <property type="entry name" value="PBP"/>
    <property type="match status" value="1"/>
</dbReference>
<gene>
    <name evidence="2" type="ORF">EDC45_0860</name>
</gene>
<evidence type="ECO:0000256" key="1">
    <source>
        <dbReference type="SAM" id="SignalP"/>
    </source>
</evidence>
<comment type="caution">
    <text evidence="2">The sequence shown here is derived from an EMBL/GenBank/DDBJ whole genome shotgun (WGS) entry which is preliminary data.</text>
</comment>
<evidence type="ECO:0000313" key="2">
    <source>
        <dbReference type="EMBL" id="TDQ59067.1"/>
    </source>
</evidence>
<proteinExistence type="predicted"/>
<dbReference type="NCBIfam" id="TIGR00481">
    <property type="entry name" value="YbhB/YbcL family Raf kinase inhibitor-like protein"/>
    <property type="match status" value="1"/>
</dbReference>
<protein>
    <recommendedName>
        <fullName evidence="4">PBP family phospholipid-binding protein</fullName>
    </recommendedName>
</protein>
<evidence type="ECO:0008006" key="4">
    <source>
        <dbReference type="Google" id="ProtNLM"/>
    </source>
</evidence>
<dbReference type="EMBL" id="SNYQ01000002">
    <property type="protein sequence ID" value="TDQ59067.1"/>
    <property type="molecule type" value="Genomic_DNA"/>
</dbReference>
<dbReference type="InterPro" id="IPR005247">
    <property type="entry name" value="YbhB_YbcL/LppC-like"/>
</dbReference>